<evidence type="ECO:0000313" key="3">
    <source>
        <dbReference type="Proteomes" id="UP001149140"/>
    </source>
</evidence>
<dbReference type="SUPFAM" id="SSF49503">
    <property type="entry name" value="Cupredoxins"/>
    <property type="match status" value="1"/>
</dbReference>
<gene>
    <name evidence="2" type="ORF">OM076_35475</name>
</gene>
<accession>A0A9X3N693</accession>
<feature type="chain" id="PRO_5040789438" description="Blue (type 1) copper domain-containing protein" evidence="1">
    <location>
        <begin position="21"/>
        <end position="456"/>
    </location>
</feature>
<feature type="signal peptide" evidence="1">
    <location>
        <begin position="1"/>
        <end position="20"/>
    </location>
</feature>
<proteinExistence type="predicted"/>
<reference evidence="2" key="1">
    <citation type="submission" date="2022-10" db="EMBL/GenBank/DDBJ databases">
        <title>The WGS of Solirubrobacter ginsenosidimutans DSM 21036.</title>
        <authorList>
            <person name="Jiang Z."/>
        </authorList>
    </citation>
    <scope>NUCLEOTIDE SEQUENCE</scope>
    <source>
        <strain evidence="2">DSM 21036</strain>
    </source>
</reference>
<dbReference type="EMBL" id="JAPDOD010000049">
    <property type="protein sequence ID" value="MDA0165623.1"/>
    <property type="molecule type" value="Genomic_DNA"/>
</dbReference>
<keyword evidence="1" id="KW-0732">Signal</keyword>
<name>A0A9X3N693_9ACTN</name>
<comment type="caution">
    <text evidence="2">The sequence shown here is derived from an EMBL/GenBank/DDBJ whole genome shotgun (WGS) entry which is preliminary data.</text>
</comment>
<protein>
    <recommendedName>
        <fullName evidence="4">Blue (type 1) copper domain-containing protein</fullName>
    </recommendedName>
</protein>
<dbReference type="RefSeq" id="WP_270044884.1">
    <property type="nucleotide sequence ID" value="NZ_JAPDOD010000049.1"/>
</dbReference>
<dbReference type="InterPro" id="IPR008972">
    <property type="entry name" value="Cupredoxin"/>
</dbReference>
<dbReference type="Proteomes" id="UP001149140">
    <property type="component" value="Unassembled WGS sequence"/>
</dbReference>
<evidence type="ECO:0000313" key="2">
    <source>
        <dbReference type="EMBL" id="MDA0165623.1"/>
    </source>
</evidence>
<evidence type="ECO:0000256" key="1">
    <source>
        <dbReference type="SAM" id="SignalP"/>
    </source>
</evidence>
<dbReference type="Gene3D" id="2.60.40.420">
    <property type="entry name" value="Cupredoxins - blue copper proteins"/>
    <property type="match status" value="1"/>
</dbReference>
<evidence type="ECO:0008006" key="4">
    <source>
        <dbReference type="Google" id="ProtNLM"/>
    </source>
</evidence>
<dbReference type="AlphaFoldDB" id="A0A9X3N693"/>
<organism evidence="2 3">
    <name type="scientific">Solirubrobacter ginsenosidimutans</name>
    <dbReference type="NCBI Taxonomy" id="490573"/>
    <lineage>
        <taxon>Bacteria</taxon>
        <taxon>Bacillati</taxon>
        <taxon>Actinomycetota</taxon>
        <taxon>Thermoleophilia</taxon>
        <taxon>Solirubrobacterales</taxon>
        <taxon>Solirubrobacteraceae</taxon>
        <taxon>Solirubrobacter</taxon>
    </lineage>
</organism>
<sequence>MKLLLGVVAALLVFAAPARAEEQLLTLYSPPIDSEPYVHKSTTVVLKADGVGAPKEPGYVLGFQEQALVDSKDPDAKPLPVSKMMVHHFLYYTRGRVDPGPGGCLGGDFLSGRGEEHPNGRFDAAWPPEQRALYGVHNVTAAGTAPEWTLTAMVMNHYKQTKRFYVRTRIWYTTEPRTPLYPVSIGDCRHLGNGMSYDVPGGGKPGSEFVDRSRWTAPFGARIIGGASHHHGGATHQTLSSVTCGRTLMDAKAYYGTPDNIYNTIRPILHEPGPIANGTFHSDQGIPIAAGETLERAAYHSNVNLHVAAMGFWVLQLVRDDSLTACAPMPTDLREVFKPAKYDQTAPFVYDRVVPQLAKPTGSWKTYSGGEVPIGDRWFKPQRLTSKVGQRVTWNFGGAEPHSVTVANGPRGFSSNYLGQFGGTYSFTPTVPGTYRLTCLIHPTTMSETLKVVKRS</sequence>
<keyword evidence="3" id="KW-1185">Reference proteome</keyword>